<evidence type="ECO:0000256" key="1">
    <source>
        <dbReference type="SAM" id="MobiDB-lite"/>
    </source>
</evidence>
<dbReference type="OMA" id="QGICEGR"/>
<reference evidence="2" key="3">
    <citation type="submission" date="2025-09" db="UniProtKB">
        <authorList>
            <consortium name="Ensembl"/>
        </authorList>
    </citation>
    <scope>IDENTIFICATION</scope>
</reference>
<feature type="compositionally biased region" description="Polar residues" evidence="1">
    <location>
        <begin position="1"/>
        <end position="13"/>
    </location>
</feature>
<dbReference type="GeneTree" id="ENSGT00910000148326"/>
<reference evidence="2" key="2">
    <citation type="submission" date="2025-08" db="UniProtKB">
        <authorList>
            <consortium name="Ensembl"/>
        </authorList>
    </citation>
    <scope>IDENTIFICATION</scope>
</reference>
<reference evidence="2 3" key="1">
    <citation type="submission" date="2008-02" db="EMBL/GenBank/DDBJ databases">
        <title>A 6x draft sequence assembly of the Pongo pygmaeus abelii genome.</title>
        <authorList>
            <person name="Wilson R.K."/>
            <person name="Mardis E."/>
        </authorList>
    </citation>
    <scope>NUCLEOTIDE SEQUENCE [LARGE SCALE GENOMIC DNA]</scope>
</reference>
<evidence type="ECO:0000313" key="3">
    <source>
        <dbReference type="Proteomes" id="UP000001595"/>
    </source>
</evidence>
<dbReference type="Proteomes" id="UP000001595">
    <property type="component" value="Chromosome 4"/>
</dbReference>
<feature type="region of interest" description="Disordered" evidence="1">
    <location>
        <begin position="1"/>
        <end position="25"/>
    </location>
</feature>
<accession>A0A8I5UKY3</accession>
<dbReference type="AlphaFoldDB" id="A0A8I5UKY3"/>
<feature type="compositionally biased region" description="Basic and acidic residues" evidence="1">
    <location>
        <begin position="16"/>
        <end position="25"/>
    </location>
</feature>
<protein>
    <submittedName>
        <fullName evidence="2">Uncharacterized protein</fullName>
    </submittedName>
</protein>
<keyword evidence="3" id="KW-1185">Reference proteome</keyword>
<evidence type="ECO:0000313" key="2">
    <source>
        <dbReference type="Ensembl" id="ENSPPYP00000035375.1"/>
    </source>
</evidence>
<name>A0A8I5UKY3_PONAB</name>
<sequence length="72" mass="7431">MTTTGSSDPNPGSQEKGVDQGRKEGKAVCPSVRLSTYLSVHVGSWCGQGICEGRDLGEHWGSQAPVGGTEGL</sequence>
<organism evidence="2 3">
    <name type="scientific">Pongo abelii</name>
    <name type="common">Sumatran orangutan</name>
    <name type="synonym">Pongo pygmaeus abelii</name>
    <dbReference type="NCBI Taxonomy" id="9601"/>
    <lineage>
        <taxon>Eukaryota</taxon>
        <taxon>Metazoa</taxon>
        <taxon>Chordata</taxon>
        <taxon>Craniata</taxon>
        <taxon>Vertebrata</taxon>
        <taxon>Euteleostomi</taxon>
        <taxon>Mammalia</taxon>
        <taxon>Eutheria</taxon>
        <taxon>Euarchontoglires</taxon>
        <taxon>Primates</taxon>
        <taxon>Haplorrhini</taxon>
        <taxon>Catarrhini</taxon>
        <taxon>Hominidae</taxon>
        <taxon>Pongo</taxon>
    </lineage>
</organism>
<proteinExistence type="predicted"/>
<dbReference type="Ensembl" id="ENSPPYT00000054664.1">
    <property type="protein sequence ID" value="ENSPPYP00000035375.1"/>
    <property type="gene ID" value="ENSPPYG00000036280.1"/>
</dbReference>